<proteinExistence type="predicted"/>
<reference evidence="1" key="1">
    <citation type="thesis" date="2021" institute="BYU ScholarsArchive" country="Provo, UT, USA">
        <title>Applications of and Algorithms for Genome Assembly and Genomic Analyses with an Emphasis on Marine Teleosts.</title>
        <authorList>
            <person name="Pickett B.D."/>
        </authorList>
    </citation>
    <scope>NUCLEOTIDE SEQUENCE</scope>
    <source>
        <strain evidence="1">HI-2016</strain>
    </source>
</reference>
<sequence>MFSLPFIDWTPIKPPTPEVETICQQVKPDIEQQAHKRYTTVTPLAFKAQYLPDFTNYKILIQADSDYLTFVVRDIHFRREPRVIALTFQPQ</sequence>
<dbReference type="AlphaFoldDB" id="A0A8T2MPJ5"/>
<dbReference type="OrthoDB" id="2429551at2759"/>
<evidence type="ECO:0000313" key="1">
    <source>
        <dbReference type="EMBL" id="KAG9330329.1"/>
    </source>
</evidence>
<dbReference type="Gene3D" id="3.10.450.10">
    <property type="match status" value="1"/>
</dbReference>
<evidence type="ECO:0000313" key="2">
    <source>
        <dbReference type="Proteomes" id="UP000824540"/>
    </source>
</evidence>
<dbReference type="SUPFAM" id="SSF54403">
    <property type="entry name" value="Cystatin/monellin"/>
    <property type="match status" value="1"/>
</dbReference>
<comment type="caution">
    <text evidence="1">The sequence shown here is derived from an EMBL/GenBank/DDBJ whole genome shotgun (WGS) entry which is preliminary data.</text>
</comment>
<protein>
    <submittedName>
        <fullName evidence="1">Uncharacterized protein</fullName>
    </submittedName>
</protein>
<dbReference type="InterPro" id="IPR046350">
    <property type="entry name" value="Cystatin_sf"/>
</dbReference>
<gene>
    <name evidence="1" type="ORF">JZ751_025679</name>
</gene>
<dbReference type="Proteomes" id="UP000824540">
    <property type="component" value="Unassembled WGS sequence"/>
</dbReference>
<dbReference type="EMBL" id="JAFBMS010000648">
    <property type="protein sequence ID" value="KAG9330329.1"/>
    <property type="molecule type" value="Genomic_DNA"/>
</dbReference>
<name>A0A8T2MPJ5_9TELE</name>
<keyword evidence="2" id="KW-1185">Reference proteome</keyword>
<organism evidence="1 2">
    <name type="scientific">Albula glossodonta</name>
    <name type="common">roundjaw bonefish</name>
    <dbReference type="NCBI Taxonomy" id="121402"/>
    <lineage>
        <taxon>Eukaryota</taxon>
        <taxon>Metazoa</taxon>
        <taxon>Chordata</taxon>
        <taxon>Craniata</taxon>
        <taxon>Vertebrata</taxon>
        <taxon>Euteleostomi</taxon>
        <taxon>Actinopterygii</taxon>
        <taxon>Neopterygii</taxon>
        <taxon>Teleostei</taxon>
        <taxon>Albuliformes</taxon>
        <taxon>Albulidae</taxon>
        <taxon>Albula</taxon>
    </lineage>
</organism>
<accession>A0A8T2MPJ5</accession>